<protein>
    <submittedName>
        <fullName evidence="1">Uncharacterized protein</fullName>
    </submittedName>
</protein>
<accession>A0A5N5T0M9</accession>
<dbReference type="AlphaFoldDB" id="A0A5N5T0M9"/>
<comment type="caution">
    <text evidence="1">The sequence shown here is derived from an EMBL/GenBank/DDBJ whole genome shotgun (WGS) entry which is preliminary data.</text>
</comment>
<name>A0A5N5T0M9_9CRUS</name>
<gene>
    <name evidence="1" type="ORF">Anas_14160</name>
</gene>
<keyword evidence="2" id="KW-1185">Reference proteome</keyword>
<dbReference type="Proteomes" id="UP000326759">
    <property type="component" value="Unassembled WGS sequence"/>
</dbReference>
<proteinExistence type="predicted"/>
<sequence>MELVSCLVSMIGRRLLWGLRAWSFSYDSDKRVREKSRELWQKASEEDDSTTVKMLQSILESIPQLALQSFALIKTYKEGQLHTHTSAELIFFVHYQSVMLHHPVTRQSIYNQKIRPEKQVRREGQKSRSEEQKVKKSNNELTILIIRFDLLTKIKNKKIPIFVVIKLLFFCLILKVEFERNFVPYIPMSLKIFSSS</sequence>
<dbReference type="EMBL" id="SEYY01015577">
    <property type="protein sequence ID" value="KAB7500041.1"/>
    <property type="molecule type" value="Genomic_DNA"/>
</dbReference>
<evidence type="ECO:0000313" key="1">
    <source>
        <dbReference type="EMBL" id="KAB7500041.1"/>
    </source>
</evidence>
<dbReference type="OrthoDB" id="6360021at2759"/>
<reference evidence="1 2" key="1">
    <citation type="journal article" date="2019" name="PLoS Biol.">
        <title>Sex chromosomes control vertical transmission of feminizing Wolbachia symbionts in an isopod.</title>
        <authorList>
            <person name="Becking T."/>
            <person name="Chebbi M.A."/>
            <person name="Giraud I."/>
            <person name="Moumen B."/>
            <person name="Laverre T."/>
            <person name="Caubet Y."/>
            <person name="Peccoud J."/>
            <person name="Gilbert C."/>
            <person name="Cordaux R."/>
        </authorList>
    </citation>
    <scope>NUCLEOTIDE SEQUENCE [LARGE SCALE GENOMIC DNA]</scope>
    <source>
        <strain evidence="1">ANa2</strain>
        <tissue evidence="1">Whole body excluding digestive tract and cuticle</tissue>
    </source>
</reference>
<organism evidence="1 2">
    <name type="scientific">Armadillidium nasatum</name>
    <dbReference type="NCBI Taxonomy" id="96803"/>
    <lineage>
        <taxon>Eukaryota</taxon>
        <taxon>Metazoa</taxon>
        <taxon>Ecdysozoa</taxon>
        <taxon>Arthropoda</taxon>
        <taxon>Crustacea</taxon>
        <taxon>Multicrustacea</taxon>
        <taxon>Malacostraca</taxon>
        <taxon>Eumalacostraca</taxon>
        <taxon>Peracarida</taxon>
        <taxon>Isopoda</taxon>
        <taxon>Oniscidea</taxon>
        <taxon>Crinocheta</taxon>
        <taxon>Armadillidiidae</taxon>
        <taxon>Armadillidium</taxon>
    </lineage>
</organism>
<evidence type="ECO:0000313" key="2">
    <source>
        <dbReference type="Proteomes" id="UP000326759"/>
    </source>
</evidence>